<reference evidence="2" key="1">
    <citation type="journal article" date="2020" name="mSystems">
        <title>Genome- and Community-Level Interaction Insights into Carbon Utilization and Element Cycling Functions of Hydrothermarchaeota in Hydrothermal Sediment.</title>
        <authorList>
            <person name="Zhou Z."/>
            <person name="Liu Y."/>
            <person name="Xu W."/>
            <person name="Pan J."/>
            <person name="Luo Z.H."/>
            <person name="Li M."/>
        </authorList>
    </citation>
    <scope>NUCLEOTIDE SEQUENCE [LARGE SCALE GENOMIC DNA]</scope>
    <source>
        <strain evidence="2">SpSt-110</strain>
    </source>
</reference>
<dbReference type="SUPFAM" id="SSF81593">
    <property type="entry name" value="Nucleotidyltransferase substrate binding subunit/domain"/>
    <property type="match status" value="1"/>
</dbReference>
<accession>A0A7J3XZ14</accession>
<dbReference type="EMBL" id="DRYK01000055">
    <property type="protein sequence ID" value="HHP67916.1"/>
    <property type="molecule type" value="Genomic_DNA"/>
</dbReference>
<dbReference type="PROSITE" id="PS50910">
    <property type="entry name" value="HEPN"/>
    <property type="match status" value="1"/>
</dbReference>
<dbReference type="InterPro" id="IPR007842">
    <property type="entry name" value="HEPN_dom"/>
</dbReference>
<dbReference type="AlphaFoldDB" id="A0A7J3XZ14"/>
<protein>
    <submittedName>
        <fullName evidence="2">HEPN domain-containing protein</fullName>
    </submittedName>
</protein>
<feature type="domain" description="HEPN" evidence="1">
    <location>
        <begin position="11"/>
        <end position="121"/>
    </location>
</feature>
<comment type="caution">
    <text evidence="2">The sequence shown here is derived from an EMBL/GenBank/DDBJ whole genome shotgun (WGS) entry which is preliminary data.</text>
</comment>
<sequence>MTRLEEYEYLLERSRRFLATAELQIDKGFYDLALFSLEQALQLYLKAVVLRLGVDYPRTHSVRKLLELVYKLTGSDEVEKFFSNYAIELGVLEDAYITSRYIPREYTKEEAKRLLEVVREVIEVVNRSISRGSH</sequence>
<organism evidence="2">
    <name type="scientific">Thermogladius calderae</name>
    <dbReference type="NCBI Taxonomy" id="1200300"/>
    <lineage>
        <taxon>Archaea</taxon>
        <taxon>Thermoproteota</taxon>
        <taxon>Thermoprotei</taxon>
        <taxon>Desulfurococcales</taxon>
        <taxon>Desulfurococcaceae</taxon>
        <taxon>Thermogladius</taxon>
    </lineage>
</organism>
<dbReference type="Gene3D" id="1.20.120.330">
    <property type="entry name" value="Nucleotidyltransferases domain 2"/>
    <property type="match status" value="1"/>
</dbReference>
<evidence type="ECO:0000259" key="1">
    <source>
        <dbReference type="PROSITE" id="PS50910"/>
    </source>
</evidence>
<proteinExistence type="predicted"/>
<gene>
    <name evidence="2" type="ORF">ENM60_03905</name>
</gene>
<dbReference type="Pfam" id="PF05168">
    <property type="entry name" value="HEPN"/>
    <property type="match status" value="1"/>
</dbReference>
<dbReference type="SMART" id="SM00748">
    <property type="entry name" value="HEPN"/>
    <property type="match status" value="1"/>
</dbReference>
<evidence type="ECO:0000313" key="2">
    <source>
        <dbReference type="EMBL" id="HHP67916.1"/>
    </source>
</evidence>
<name>A0A7J3XZ14_9CREN</name>